<dbReference type="InterPro" id="IPR009057">
    <property type="entry name" value="Homeodomain-like_sf"/>
</dbReference>
<keyword evidence="1" id="KW-0805">Transcription regulation</keyword>
<gene>
    <name evidence="5" type="ORF">LX13_001499</name>
</gene>
<protein>
    <submittedName>
        <fullName evidence="5">AraC-type DNA-binding protein</fullName>
    </submittedName>
</protein>
<evidence type="ECO:0000256" key="1">
    <source>
        <dbReference type="ARBA" id="ARBA00023015"/>
    </source>
</evidence>
<sequence>MTVVNDTPRRQALDRALSALEWTLVESCGVELEAGRAIERSDGPAGFVFVSTGLATLWVGDDDGIDVAEGDLVFLPRVHRYRLRAQTRTSAVRVSMVPTVDGRTSVNTLPAVMVVHRFSHHEPQVIALIEDMSAGCEPDGSTRPGDSIICSRIGTMVASVAVRRWFELGCAEAGWLRQVQDPHVSRAVDELHRDLGRAWTVDELARVAAMSRSAFAVRFRDLFGQPPVAYLAAARIDAAKRMLARGDTTVTEVSHRLGYGSDAGFSRAFQRHEGVSPARWRTARQESSDRLV</sequence>
<dbReference type="PRINTS" id="PR00032">
    <property type="entry name" value="HTHARAC"/>
</dbReference>
<name>A0ABT1HFD5_9NOCA</name>
<dbReference type="GO" id="GO:0003677">
    <property type="term" value="F:DNA binding"/>
    <property type="evidence" value="ECO:0007669"/>
    <property type="project" value="UniProtKB-KW"/>
</dbReference>
<keyword evidence="6" id="KW-1185">Reference proteome</keyword>
<dbReference type="Pfam" id="PF12833">
    <property type="entry name" value="HTH_18"/>
    <property type="match status" value="1"/>
</dbReference>
<dbReference type="InterPro" id="IPR018060">
    <property type="entry name" value="HTH_AraC"/>
</dbReference>
<dbReference type="InterPro" id="IPR032783">
    <property type="entry name" value="AraC_lig"/>
</dbReference>
<dbReference type="RefSeq" id="WP_253660731.1">
    <property type="nucleotide sequence ID" value="NZ_BAAAJQ010000001.1"/>
</dbReference>
<organism evidence="5 6">
    <name type="scientific">Williamsia maris</name>
    <dbReference type="NCBI Taxonomy" id="72806"/>
    <lineage>
        <taxon>Bacteria</taxon>
        <taxon>Bacillati</taxon>
        <taxon>Actinomycetota</taxon>
        <taxon>Actinomycetes</taxon>
        <taxon>Mycobacteriales</taxon>
        <taxon>Nocardiaceae</taxon>
        <taxon>Williamsia</taxon>
    </lineage>
</organism>
<evidence type="ECO:0000313" key="6">
    <source>
        <dbReference type="Proteomes" id="UP001206895"/>
    </source>
</evidence>
<dbReference type="PROSITE" id="PS00041">
    <property type="entry name" value="HTH_ARAC_FAMILY_1"/>
    <property type="match status" value="1"/>
</dbReference>
<evidence type="ECO:0000256" key="3">
    <source>
        <dbReference type="ARBA" id="ARBA00023163"/>
    </source>
</evidence>
<proteinExistence type="predicted"/>
<dbReference type="Pfam" id="PF12852">
    <property type="entry name" value="Cupin_6"/>
    <property type="match status" value="1"/>
</dbReference>
<dbReference type="EMBL" id="JAMTCJ010000002">
    <property type="protein sequence ID" value="MCP2175680.1"/>
    <property type="molecule type" value="Genomic_DNA"/>
</dbReference>
<dbReference type="PANTHER" id="PTHR46796:SF13">
    <property type="entry name" value="HTH-TYPE TRANSCRIPTIONAL ACTIVATOR RHAS"/>
    <property type="match status" value="1"/>
</dbReference>
<dbReference type="InterPro" id="IPR018062">
    <property type="entry name" value="HTH_AraC-typ_CS"/>
</dbReference>
<accession>A0ABT1HFD5</accession>
<dbReference type="InterPro" id="IPR050204">
    <property type="entry name" value="AraC_XylS_family_regulators"/>
</dbReference>
<dbReference type="PANTHER" id="PTHR46796">
    <property type="entry name" value="HTH-TYPE TRANSCRIPTIONAL ACTIVATOR RHAS-RELATED"/>
    <property type="match status" value="1"/>
</dbReference>
<keyword evidence="2 5" id="KW-0238">DNA-binding</keyword>
<dbReference type="SMART" id="SM00342">
    <property type="entry name" value="HTH_ARAC"/>
    <property type="match status" value="1"/>
</dbReference>
<evidence type="ECO:0000313" key="5">
    <source>
        <dbReference type="EMBL" id="MCP2175680.1"/>
    </source>
</evidence>
<dbReference type="InterPro" id="IPR020449">
    <property type="entry name" value="Tscrpt_reg_AraC-type_HTH"/>
</dbReference>
<reference evidence="5 6" key="1">
    <citation type="submission" date="2022-06" db="EMBL/GenBank/DDBJ databases">
        <title>Genomic Encyclopedia of Archaeal and Bacterial Type Strains, Phase II (KMG-II): from individual species to whole genera.</title>
        <authorList>
            <person name="Goeker M."/>
        </authorList>
    </citation>
    <scope>NUCLEOTIDE SEQUENCE [LARGE SCALE GENOMIC DNA]</scope>
    <source>
        <strain evidence="5 6">DSM 44693</strain>
    </source>
</reference>
<dbReference type="SUPFAM" id="SSF46689">
    <property type="entry name" value="Homeodomain-like"/>
    <property type="match status" value="2"/>
</dbReference>
<dbReference type="PROSITE" id="PS01124">
    <property type="entry name" value="HTH_ARAC_FAMILY_2"/>
    <property type="match status" value="1"/>
</dbReference>
<keyword evidence="3" id="KW-0804">Transcription</keyword>
<evidence type="ECO:0000259" key="4">
    <source>
        <dbReference type="PROSITE" id="PS01124"/>
    </source>
</evidence>
<dbReference type="Gene3D" id="1.10.10.60">
    <property type="entry name" value="Homeodomain-like"/>
    <property type="match status" value="2"/>
</dbReference>
<feature type="domain" description="HTH araC/xylS-type" evidence="4">
    <location>
        <begin position="185"/>
        <end position="283"/>
    </location>
</feature>
<comment type="caution">
    <text evidence="5">The sequence shown here is derived from an EMBL/GenBank/DDBJ whole genome shotgun (WGS) entry which is preliminary data.</text>
</comment>
<evidence type="ECO:0000256" key="2">
    <source>
        <dbReference type="ARBA" id="ARBA00023125"/>
    </source>
</evidence>
<dbReference type="Proteomes" id="UP001206895">
    <property type="component" value="Unassembled WGS sequence"/>
</dbReference>